<dbReference type="EMBL" id="CP087164">
    <property type="protein sequence ID" value="UGS35884.1"/>
    <property type="molecule type" value="Genomic_DNA"/>
</dbReference>
<feature type="domain" description="Amine oxidase" evidence="1">
    <location>
        <begin position="12"/>
        <end position="411"/>
    </location>
</feature>
<dbReference type="EC" id="1.6.3.5" evidence="2"/>
<dbReference type="Proteomes" id="UP001162834">
    <property type="component" value="Chromosome"/>
</dbReference>
<dbReference type="PANTHER" id="PTHR42923">
    <property type="entry name" value="PROTOPORPHYRINOGEN OXIDASE"/>
    <property type="match status" value="1"/>
</dbReference>
<keyword evidence="2" id="KW-0560">Oxidoreductase</keyword>
<dbReference type="InterPro" id="IPR050464">
    <property type="entry name" value="Zeta_carotene_desat/Oxidored"/>
</dbReference>
<dbReference type="SUPFAM" id="SSF51905">
    <property type="entry name" value="FAD/NAD(P)-binding domain"/>
    <property type="match status" value="1"/>
</dbReference>
<dbReference type="AlphaFoldDB" id="A0A9E6XWW2"/>
<dbReference type="Pfam" id="PF01593">
    <property type="entry name" value="Amino_oxidase"/>
    <property type="match status" value="1"/>
</dbReference>
<organism evidence="2 3">
    <name type="scientific">Capillimicrobium parvum</name>
    <dbReference type="NCBI Taxonomy" id="2884022"/>
    <lineage>
        <taxon>Bacteria</taxon>
        <taxon>Bacillati</taxon>
        <taxon>Actinomycetota</taxon>
        <taxon>Thermoleophilia</taxon>
        <taxon>Solirubrobacterales</taxon>
        <taxon>Capillimicrobiaceae</taxon>
        <taxon>Capillimicrobium</taxon>
    </lineage>
</organism>
<protein>
    <submittedName>
        <fullName evidence="2">Renalase</fullName>
        <ecNumber evidence="2">1.6.3.5</ecNumber>
    </submittedName>
</protein>
<dbReference type="RefSeq" id="WP_259315564.1">
    <property type="nucleotide sequence ID" value="NZ_CP087164.1"/>
</dbReference>
<evidence type="ECO:0000313" key="2">
    <source>
        <dbReference type="EMBL" id="UGS35884.1"/>
    </source>
</evidence>
<dbReference type="PANTHER" id="PTHR42923:SF17">
    <property type="entry name" value="AMINE OXIDASE DOMAIN-CONTAINING PROTEIN"/>
    <property type="match status" value="1"/>
</dbReference>
<dbReference type="InterPro" id="IPR036188">
    <property type="entry name" value="FAD/NAD-bd_sf"/>
</dbReference>
<keyword evidence="3" id="KW-1185">Reference proteome</keyword>
<dbReference type="Gene3D" id="3.90.660.20">
    <property type="entry name" value="Protoporphyrinogen oxidase, mitochondrial, domain 2"/>
    <property type="match status" value="1"/>
</dbReference>
<evidence type="ECO:0000259" key="1">
    <source>
        <dbReference type="Pfam" id="PF01593"/>
    </source>
</evidence>
<dbReference type="KEGG" id="sbae:DSM104329_02281"/>
<dbReference type="Gene3D" id="3.50.50.60">
    <property type="entry name" value="FAD/NAD(P)-binding domain"/>
    <property type="match status" value="1"/>
</dbReference>
<evidence type="ECO:0000313" key="3">
    <source>
        <dbReference type="Proteomes" id="UP001162834"/>
    </source>
</evidence>
<name>A0A9E6XWW2_9ACTN</name>
<sequence length="413" mass="46622">MGRKIAIVGTGIAGLAAAHALHTDHDITVFEADDRPGGHAHTHRVETPTGHVDVDTGFIVFNDRNYPSFQRLLADVRVAARPSDMSFSVSDGLGDFEYNGSSPNGLFAKRAHLVTPWFHRMIADLVRFNREARDLLTADLRLSLRDWLEDRRFSTPFIERLIVPQASAVWSADPRRLWSFPARFLAEFFANHGMLGLRNRPRWRTIDGGSHRYVRAVVDPWRDRLRLSTPVAEIRRGADHVTVVARGGEAQRFDDVVLAVHSDQALRMLADPSDREHEILGAIPYQLNEAVLHTDRRMLPRRRRAWASWNYHLLEAPAGRPTLTYHMNRLQSLDPGCDLCVTLNHTAAIDPGHVLKTIRYAHPVFTPEGVAAQARHHEISGPRTRTHYCGAYWGWGFHEDGVVSAERVAAALR</sequence>
<reference evidence="2" key="1">
    <citation type="journal article" date="2022" name="Int. J. Syst. Evol. Microbiol.">
        <title>Pseudomonas aegrilactucae sp. nov. and Pseudomonas morbosilactucae sp. nov., pathogens causing bacterial rot of lettuce in Japan.</title>
        <authorList>
            <person name="Sawada H."/>
            <person name="Fujikawa T."/>
            <person name="Satou M."/>
        </authorList>
    </citation>
    <scope>NUCLEOTIDE SEQUENCE</scope>
    <source>
        <strain evidence="2">0166_1</strain>
    </source>
</reference>
<dbReference type="InterPro" id="IPR002937">
    <property type="entry name" value="Amino_oxidase"/>
</dbReference>
<proteinExistence type="predicted"/>
<accession>A0A9E6XWW2</accession>
<dbReference type="Gene3D" id="1.10.3110.10">
    <property type="entry name" value="protoporphyrinogen ix oxidase, domain 3"/>
    <property type="match status" value="1"/>
</dbReference>
<dbReference type="GO" id="GO:0016491">
    <property type="term" value="F:oxidoreductase activity"/>
    <property type="evidence" value="ECO:0007669"/>
    <property type="project" value="UniProtKB-KW"/>
</dbReference>
<gene>
    <name evidence="2" type="ORF">DSM104329_02281</name>
</gene>